<evidence type="ECO:0000313" key="2">
    <source>
        <dbReference type="Proteomes" id="UP000335636"/>
    </source>
</evidence>
<dbReference type="Proteomes" id="UP000335636">
    <property type="component" value="Unassembled WGS sequence"/>
</dbReference>
<comment type="caution">
    <text evidence="1">The sequence shown here is derived from an EMBL/GenBank/DDBJ whole genome shotgun (WGS) entry which is preliminary data.</text>
</comment>
<dbReference type="AlphaFoldDB" id="A0A5E4BHL9"/>
<reference evidence="1" key="1">
    <citation type="submission" date="2019-04" db="EMBL/GenBank/DDBJ databases">
        <authorList>
            <person name="Alioto T."/>
            <person name="Alioto T."/>
        </authorList>
    </citation>
    <scope>NUCLEOTIDE SEQUENCE [LARGE SCALE GENOMIC DNA]</scope>
</reference>
<evidence type="ECO:0000313" key="1">
    <source>
        <dbReference type="EMBL" id="VTJ68481.1"/>
    </source>
</evidence>
<gene>
    <name evidence="1" type="ORF">MONAX_5E013803</name>
</gene>
<name>A0A5E4BHL9_MARMO</name>
<dbReference type="EMBL" id="CABDUW010000432">
    <property type="protein sequence ID" value="VTJ68481.1"/>
    <property type="molecule type" value="Genomic_DNA"/>
</dbReference>
<organism evidence="1 2">
    <name type="scientific">Marmota monax</name>
    <name type="common">Woodchuck</name>
    <dbReference type="NCBI Taxonomy" id="9995"/>
    <lineage>
        <taxon>Eukaryota</taxon>
        <taxon>Metazoa</taxon>
        <taxon>Chordata</taxon>
        <taxon>Craniata</taxon>
        <taxon>Vertebrata</taxon>
        <taxon>Euteleostomi</taxon>
        <taxon>Mammalia</taxon>
        <taxon>Eutheria</taxon>
        <taxon>Euarchontoglires</taxon>
        <taxon>Glires</taxon>
        <taxon>Rodentia</taxon>
        <taxon>Sciuromorpha</taxon>
        <taxon>Sciuridae</taxon>
        <taxon>Xerinae</taxon>
        <taxon>Marmotini</taxon>
        <taxon>Marmota</taxon>
    </lineage>
</organism>
<accession>A0A5E4BHL9</accession>
<keyword evidence="2" id="KW-1185">Reference proteome</keyword>
<feature type="non-terminal residue" evidence="1">
    <location>
        <position position="1"/>
    </location>
</feature>
<protein>
    <submittedName>
        <fullName evidence="1">Uncharacterized protein</fullName>
    </submittedName>
</protein>
<proteinExistence type="predicted"/>
<sequence>TPESILRANVKNNMIYTHLLLGDPERHDPRQVEKIKLFYLQFQAAGDTPG</sequence>